<evidence type="ECO:0000313" key="3">
    <source>
        <dbReference type="Proteomes" id="UP000514509"/>
    </source>
</evidence>
<gene>
    <name evidence="2" type="ORF">HUW48_12315</name>
</gene>
<accession>A0A7L7L7J0</accession>
<keyword evidence="1" id="KW-0812">Transmembrane</keyword>
<reference evidence="2 3" key="2">
    <citation type="submission" date="2020-08" db="EMBL/GenBank/DDBJ databases">
        <title>Adhaeribacter dokdonensis sp. nov., isolated from the rhizosphere of Elymus tsukushiensis, a plant native to the Dokdo Islands, Republic of Korea.</title>
        <authorList>
            <person name="Ghim S.Y."/>
        </authorList>
    </citation>
    <scope>NUCLEOTIDE SEQUENCE [LARGE SCALE GENOMIC DNA]</scope>
    <source>
        <strain evidence="2 3">KUDC8001</strain>
    </source>
</reference>
<keyword evidence="3" id="KW-1185">Reference proteome</keyword>
<dbReference type="EMBL" id="CP055153">
    <property type="protein sequence ID" value="QMU28770.1"/>
    <property type="molecule type" value="Genomic_DNA"/>
</dbReference>
<dbReference type="RefSeq" id="WP_182415952.1">
    <property type="nucleotide sequence ID" value="NZ_CP055153.1"/>
</dbReference>
<protein>
    <submittedName>
        <fullName evidence="2">Uncharacterized protein</fullName>
    </submittedName>
</protein>
<reference evidence="2 3" key="1">
    <citation type="submission" date="2020-06" db="EMBL/GenBank/DDBJ databases">
        <authorList>
            <person name="Hwang Y.J."/>
        </authorList>
    </citation>
    <scope>NUCLEOTIDE SEQUENCE [LARGE SCALE GENOMIC DNA]</scope>
    <source>
        <strain evidence="2 3">KUDC8001</strain>
    </source>
</reference>
<feature type="transmembrane region" description="Helical" evidence="1">
    <location>
        <begin position="194"/>
        <end position="214"/>
    </location>
</feature>
<sequence>MLKIKLLFVAILLAFFSIGQTPIEYYTRANEYGSLRLPLCDFKEIASDIEYFVKDTTSGSSNPRDFPLLKCDFRRDEKTITLTSFNQVKLLNLEKESYTEVSLVYNFDNQPITEANLSLGNRYRKLTVKGTDEKKVQALYRAIDESIHSKEYPVPLQQYKEFVMGLAWLVFSFSFFSLKNVSEKASTIQNAIKKAVWYAILIVISGIVVVLYSVNKINFFPDLLLAADSSSWTDRNTNLLGLIGFYITVITLLFSIAKYIYKTIFK</sequence>
<dbReference type="AlphaFoldDB" id="A0A7L7L7J0"/>
<keyword evidence="1" id="KW-0472">Membrane</keyword>
<dbReference type="Proteomes" id="UP000514509">
    <property type="component" value="Chromosome"/>
</dbReference>
<proteinExistence type="predicted"/>
<feature type="transmembrane region" description="Helical" evidence="1">
    <location>
        <begin position="162"/>
        <end position="182"/>
    </location>
</feature>
<keyword evidence="1" id="KW-1133">Transmembrane helix</keyword>
<evidence type="ECO:0000256" key="1">
    <source>
        <dbReference type="SAM" id="Phobius"/>
    </source>
</evidence>
<feature type="transmembrane region" description="Helical" evidence="1">
    <location>
        <begin position="239"/>
        <end position="261"/>
    </location>
</feature>
<evidence type="ECO:0000313" key="2">
    <source>
        <dbReference type="EMBL" id="QMU28770.1"/>
    </source>
</evidence>
<name>A0A7L7L7J0_9BACT</name>
<dbReference type="KEGG" id="add:HUW48_12315"/>
<organism evidence="2 3">
    <name type="scientific">Adhaeribacter radiodurans</name>
    <dbReference type="NCBI Taxonomy" id="2745197"/>
    <lineage>
        <taxon>Bacteria</taxon>
        <taxon>Pseudomonadati</taxon>
        <taxon>Bacteroidota</taxon>
        <taxon>Cytophagia</taxon>
        <taxon>Cytophagales</taxon>
        <taxon>Hymenobacteraceae</taxon>
        <taxon>Adhaeribacter</taxon>
    </lineage>
</organism>